<evidence type="ECO:0000313" key="4">
    <source>
        <dbReference type="Proteomes" id="UP001058290"/>
    </source>
</evidence>
<evidence type="ECO:0000313" key="3">
    <source>
        <dbReference type="EMBL" id="UXC19906.1"/>
    </source>
</evidence>
<protein>
    <recommendedName>
        <fullName evidence="5">Secreted protein</fullName>
    </recommendedName>
</protein>
<feature type="compositionally biased region" description="Low complexity" evidence="1">
    <location>
        <begin position="22"/>
        <end position="55"/>
    </location>
</feature>
<feature type="compositionally biased region" description="Low complexity" evidence="1">
    <location>
        <begin position="75"/>
        <end position="89"/>
    </location>
</feature>
<evidence type="ECO:0000256" key="1">
    <source>
        <dbReference type="SAM" id="MobiDB-lite"/>
    </source>
</evidence>
<evidence type="ECO:0008006" key="5">
    <source>
        <dbReference type="Google" id="ProtNLM"/>
    </source>
</evidence>
<gene>
    <name evidence="3" type="ORF">N4T19_07335</name>
</gene>
<organism evidence="3 4">
    <name type="scientific">Comamonas squillarum</name>
    <dbReference type="NCBI Taxonomy" id="2977320"/>
    <lineage>
        <taxon>Bacteria</taxon>
        <taxon>Pseudomonadati</taxon>
        <taxon>Pseudomonadota</taxon>
        <taxon>Betaproteobacteria</taxon>
        <taxon>Burkholderiales</taxon>
        <taxon>Comamonadaceae</taxon>
        <taxon>Comamonas</taxon>
    </lineage>
</organism>
<feature type="region of interest" description="Disordered" evidence="1">
    <location>
        <begin position="22"/>
        <end position="93"/>
    </location>
</feature>
<feature type="chain" id="PRO_5045975645" description="Secreted protein" evidence="2">
    <location>
        <begin position="23"/>
        <end position="143"/>
    </location>
</feature>
<dbReference type="Proteomes" id="UP001058290">
    <property type="component" value="Chromosome"/>
</dbReference>
<keyword evidence="4" id="KW-1185">Reference proteome</keyword>
<keyword evidence="2" id="KW-0732">Signal</keyword>
<name>A0ABY6A622_9BURK</name>
<accession>A0ABY6A622</accession>
<evidence type="ECO:0000256" key="2">
    <source>
        <dbReference type="SAM" id="SignalP"/>
    </source>
</evidence>
<dbReference type="RefSeq" id="WP_260719768.1">
    <property type="nucleotide sequence ID" value="NZ_CP104377.1"/>
</dbReference>
<reference evidence="3" key="1">
    <citation type="submission" date="2022-09" db="EMBL/GenBank/DDBJ databases">
        <title>Bacterial diversity in gut of crayfish and pufferfish.</title>
        <authorList>
            <person name="Huang Y."/>
        </authorList>
    </citation>
    <scope>NUCLEOTIDE SEQUENCE</scope>
    <source>
        <strain evidence="3">PR12</strain>
    </source>
</reference>
<dbReference type="EMBL" id="CP104377">
    <property type="protein sequence ID" value="UXC19906.1"/>
    <property type="molecule type" value="Genomic_DNA"/>
</dbReference>
<feature type="compositionally biased region" description="Basic and acidic residues" evidence="1">
    <location>
        <begin position="56"/>
        <end position="72"/>
    </location>
</feature>
<proteinExistence type="predicted"/>
<feature type="signal peptide" evidence="2">
    <location>
        <begin position="1"/>
        <end position="22"/>
    </location>
</feature>
<sequence>MTLAMVLLGLAPAWAAAGTAVAVPQAARSEHPPATATATTSKPTANVRASDIGSSSDRDSDSDERPDGDQKPRRPLSSPPASAETTPSAPQQPVFIISCNASGCTDNQGHFLTRSGPQHLVGPNGIRCQSMGGNWQCNAPTAP</sequence>